<feature type="transmembrane region" description="Helical" evidence="1">
    <location>
        <begin position="35"/>
        <end position="55"/>
    </location>
</feature>
<reference evidence="2 3" key="1">
    <citation type="submission" date="2022-04" db="EMBL/GenBank/DDBJ databases">
        <title>The arsenic-methylating capacity of Chitinophaga filiformis YT5 during chitin decomposition.</title>
        <authorList>
            <person name="Chen G."/>
            <person name="Liang Y."/>
        </authorList>
    </citation>
    <scope>NUCLEOTIDE SEQUENCE [LARGE SCALE GENOMIC DNA]</scope>
    <source>
        <strain evidence="2 3">YT5</strain>
    </source>
</reference>
<dbReference type="InterPro" id="IPR050445">
    <property type="entry name" value="Bact_polysacc_biosynth/exp"/>
</dbReference>
<keyword evidence="1" id="KW-0812">Transmembrane</keyword>
<protein>
    <submittedName>
        <fullName evidence="2">Lipopolysaccharide biosynthesis protein</fullName>
    </submittedName>
</protein>
<evidence type="ECO:0000256" key="1">
    <source>
        <dbReference type="SAM" id="Phobius"/>
    </source>
</evidence>
<gene>
    <name evidence="2" type="ORF">MYF79_05405</name>
</gene>
<accession>A0ABY4I6J0</accession>
<evidence type="ECO:0000313" key="2">
    <source>
        <dbReference type="EMBL" id="UPK70733.1"/>
    </source>
</evidence>
<organism evidence="2 3">
    <name type="scientific">Chitinophaga filiformis</name>
    <name type="common">Myxococcus filiformis</name>
    <name type="synonym">Flexibacter filiformis</name>
    <dbReference type="NCBI Taxonomy" id="104663"/>
    <lineage>
        <taxon>Bacteria</taxon>
        <taxon>Pseudomonadati</taxon>
        <taxon>Bacteroidota</taxon>
        <taxon>Chitinophagia</taxon>
        <taxon>Chitinophagales</taxon>
        <taxon>Chitinophagaceae</taxon>
        <taxon>Chitinophaga</taxon>
    </lineage>
</organism>
<dbReference type="PANTHER" id="PTHR32309:SF13">
    <property type="entry name" value="FERRIC ENTEROBACTIN TRANSPORT PROTEIN FEPE"/>
    <property type="match status" value="1"/>
</dbReference>
<dbReference type="RefSeq" id="WP_247812897.1">
    <property type="nucleotide sequence ID" value="NZ_CP095855.1"/>
</dbReference>
<name>A0ABY4I6J0_CHIFI</name>
<dbReference type="Proteomes" id="UP000830198">
    <property type="component" value="Chromosome"/>
</dbReference>
<evidence type="ECO:0000313" key="3">
    <source>
        <dbReference type="Proteomes" id="UP000830198"/>
    </source>
</evidence>
<proteinExistence type="predicted"/>
<sequence>MEHSKQDAVNNNAEISLRELLIKLGEWWRFLLSKWLIICICGIVGAGLGLTLALIKKKSYVAELTFVMEDSKSSSLSAYAGLASQFGIDLGGGSGDIGVFSGENMQGFLKTRLMVEKTLLSPVTVNGKQISLADLYIDFNKLQSNWKDKPIAGLHFPYGLDRKQFTLQQDSVLNTIQENIVKYNLEVAKPDKALSFVSVKVTSGHELFSKVFTETLVNKAIDFYVDTKTKRSKANVDKLQATADSLEVLLNNKSYSLAVTQDMNVNPIRQVSNVGTQKQAREKLMLETMYTEVVKNLEISKMSMAQETPLIQIVDSPILPLKIEKLGKLKALLIGGILAGFLCLVWLIGRRILREVMQEEN</sequence>
<keyword evidence="1" id="KW-0472">Membrane</keyword>
<keyword evidence="3" id="KW-1185">Reference proteome</keyword>
<keyword evidence="1" id="KW-1133">Transmembrane helix</keyword>
<dbReference type="EMBL" id="CP095855">
    <property type="protein sequence ID" value="UPK70733.1"/>
    <property type="molecule type" value="Genomic_DNA"/>
</dbReference>
<dbReference type="PANTHER" id="PTHR32309">
    <property type="entry name" value="TYROSINE-PROTEIN KINASE"/>
    <property type="match status" value="1"/>
</dbReference>
<feature type="transmembrane region" description="Helical" evidence="1">
    <location>
        <begin position="331"/>
        <end position="349"/>
    </location>
</feature>